<organism evidence="2 3">
    <name type="scientific">Mycolicibacterium smegmatis (strain ATCC 700084 / mc(2)155)</name>
    <name type="common">Mycobacterium smegmatis</name>
    <dbReference type="NCBI Taxonomy" id="246196"/>
    <lineage>
        <taxon>Bacteria</taxon>
        <taxon>Bacillati</taxon>
        <taxon>Actinomycetota</taxon>
        <taxon>Actinomycetes</taxon>
        <taxon>Mycobacteriales</taxon>
        <taxon>Mycobacteriaceae</taxon>
        <taxon>Mycolicibacterium</taxon>
    </lineage>
</organism>
<evidence type="ECO:0000313" key="3">
    <source>
        <dbReference type="Proteomes" id="UP000006158"/>
    </source>
</evidence>
<evidence type="ECO:0000256" key="1">
    <source>
        <dbReference type="SAM" id="SignalP"/>
    </source>
</evidence>
<dbReference type="PATRIC" id="fig|246196.56.peg.2919"/>
<feature type="signal peptide" evidence="1">
    <location>
        <begin position="1"/>
        <end position="36"/>
    </location>
</feature>
<proteinExistence type="predicted"/>
<evidence type="ECO:0008006" key="4">
    <source>
        <dbReference type="Google" id="ProtNLM"/>
    </source>
</evidence>
<dbReference type="KEGG" id="msg:MSMEI_2844"/>
<dbReference type="AlphaFoldDB" id="I7FKN9"/>
<accession>I7FKN9</accession>
<sequence>MNAHDGAMATTRRMAGVTSAVILTAALGLSTGTAAAAEEFTYQPLWPFASQTDADTWLREGGPAGHAPWHADPSATALSFTRDYLGFTEIDRVTEVTEHADEAWVGVGYVLPNDRPTTAATIHLARFGPAPGAPWEVVGSRDDVLTLTTPPYGSPVSTVIDAGGAITGVDESLRLRVHQNGAEQMLGEHCCVAAGGEAAPWSATVSTTPPQPGALTLVVWTGGHVAEVEKFAVTGLLASGAP</sequence>
<feature type="chain" id="PRO_5003709629" description="Secreted protein" evidence="1">
    <location>
        <begin position="37"/>
        <end position="242"/>
    </location>
</feature>
<protein>
    <recommendedName>
        <fullName evidence="4">Secreted protein</fullName>
    </recommendedName>
</protein>
<dbReference type="Proteomes" id="UP000006158">
    <property type="component" value="Chromosome"/>
</dbReference>
<name>I7FKN9_MYCS2</name>
<reference evidence="2 3" key="2">
    <citation type="journal article" date="2009" name="Genome Res.">
        <title>Ortho-proteogenomics: multiple proteomes investigation through orthology and a new MS-based protocol.</title>
        <authorList>
            <person name="Gallien S."/>
            <person name="Perrodou E."/>
            <person name="Carapito C."/>
            <person name="Deshayes C."/>
            <person name="Reyrat J.M."/>
            <person name="Van Dorsselaer A."/>
            <person name="Poch O."/>
            <person name="Schaeffer C."/>
            <person name="Lecompte O."/>
        </authorList>
    </citation>
    <scope>NUCLEOTIDE SEQUENCE [LARGE SCALE GENOMIC DNA]</scope>
    <source>
        <strain evidence="3">ATCC 700084 / mc(2)155</strain>
    </source>
</reference>
<gene>
    <name evidence="2" type="ordered locus">MSMEI_2844</name>
</gene>
<keyword evidence="1" id="KW-0732">Signal</keyword>
<evidence type="ECO:0000313" key="2">
    <source>
        <dbReference type="EMBL" id="AFP39308.1"/>
    </source>
</evidence>
<reference evidence="2 3" key="1">
    <citation type="journal article" date="2007" name="Genome Biol.">
        <title>Interrupted coding sequences in Mycobacterium smegmatis: authentic mutations or sequencing errors?</title>
        <authorList>
            <person name="Deshayes C."/>
            <person name="Perrodou E."/>
            <person name="Gallien S."/>
            <person name="Euphrasie D."/>
            <person name="Schaeffer C."/>
            <person name="Van-Dorsselaer A."/>
            <person name="Poch O."/>
            <person name="Lecompte O."/>
            <person name="Reyrat J.M."/>
        </authorList>
    </citation>
    <scope>NUCLEOTIDE SEQUENCE [LARGE SCALE GENOMIC DNA]</scope>
    <source>
        <strain evidence="3">ATCC 700084 / mc(2)155</strain>
    </source>
</reference>
<dbReference type="EMBL" id="CP001663">
    <property type="protein sequence ID" value="AFP39308.1"/>
    <property type="molecule type" value="Genomic_DNA"/>
</dbReference>